<proteinExistence type="predicted"/>
<reference evidence="2" key="1">
    <citation type="journal article" date="2015" name="Nature">
        <title>Complex archaea that bridge the gap between prokaryotes and eukaryotes.</title>
        <authorList>
            <person name="Spang A."/>
            <person name="Saw J.H."/>
            <person name="Jorgensen S.L."/>
            <person name="Zaremba-Niedzwiedzka K."/>
            <person name="Martijn J."/>
            <person name="Lind A.E."/>
            <person name="van Eijk R."/>
            <person name="Schleper C."/>
            <person name="Guy L."/>
            <person name="Ettema T.J."/>
        </authorList>
    </citation>
    <scope>NUCLEOTIDE SEQUENCE</scope>
</reference>
<feature type="compositionally biased region" description="Basic and acidic residues" evidence="1">
    <location>
        <begin position="13"/>
        <end position="24"/>
    </location>
</feature>
<organism evidence="2">
    <name type="scientific">marine sediment metagenome</name>
    <dbReference type="NCBI Taxonomy" id="412755"/>
    <lineage>
        <taxon>unclassified sequences</taxon>
        <taxon>metagenomes</taxon>
        <taxon>ecological metagenomes</taxon>
    </lineage>
</organism>
<feature type="region of interest" description="Disordered" evidence="1">
    <location>
        <begin position="1"/>
        <end position="130"/>
    </location>
</feature>
<dbReference type="EMBL" id="LAZR01001328">
    <property type="protein sequence ID" value="KKN46482.1"/>
    <property type="molecule type" value="Genomic_DNA"/>
</dbReference>
<evidence type="ECO:0000256" key="1">
    <source>
        <dbReference type="SAM" id="MobiDB-lite"/>
    </source>
</evidence>
<name>A0A0F9RAU5_9ZZZZ</name>
<evidence type="ECO:0000313" key="2">
    <source>
        <dbReference type="EMBL" id="KKN46482.1"/>
    </source>
</evidence>
<sequence>MPHSSGKKNYTQSEKRRIQKEVAGSKKVPGVNDSQYRSAIAKGKFMPRTTPPAEQLRLAKRAAVNAAITGRAPKRAKPKQPAQPQQPPTTVKPPPSGGVGESIREGFGLGGLIGALTPKPPKPKKNGRRR</sequence>
<protein>
    <submittedName>
        <fullName evidence="2">Uncharacterized protein</fullName>
    </submittedName>
</protein>
<feature type="compositionally biased region" description="Basic residues" evidence="1">
    <location>
        <begin position="121"/>
        <end position="130"/>
    </location>
</feature>
<feature type="compositionally biased region" description="Pro residues" evidence="1">
    <location>
        <begin position="84"/>
        <end position="96"/>
    </location>
</feature>
<comment type="caution">
    <text evidence="2">The sequence shown here is derived from an EMBL/GenBank/DDBJ whole genome shotgun (WGS) entry which is preliminary data.</text>
</comment>
<accession>A0A0F9RAU5</accession>
<dbReference type="AlphaFoldDB" id="A0A0F9RAU5"/>
<gene>
    <name evidence="2" type="ORF">LCGC14_0672520</name>
</gene>